<dbReference type="PANTHER" id="PTHR13986">
    <property type="entry name" value="PROTEIN LYSINE HYDROXYLATION COMPLEX COMPONENT"/>
    <property type="match status" value="1"/>
</dbReference>
<dbReference type="Gene3D" id="1.25.40.10">
    <property type="entry name" value="Tetratricopeptide repeat domain"/>
    <property type="match status" value="2"/>
</dbReference>
<dbReference type="EMBL" id="LR784184">
    <property type="protein sequence ID" value="CAB3233922.1"/>
    <property type="molecule type" value="mRNA"/>
</dbReference>
<gene>
    <name evidence="6" type="primary">Crtap</name>
</gene>
<name>A0A6F9DAM2_9ASCI</name>
<dbReference type="InterPro" id="IPR052284">
    <property type="entry name" value="Collagen_mod_leprecan"/>
</dbReference>
<evidence type="ECO:0000256" key="1">
    <source>
        <dbReference type="ARBA" id="ARBA00006487"/>
    </source>
</evidence>
<feature type="signal peptide" evidence="4">
    <location>
        <begin position="1"/>
        <end position="19"/>
    </location>
</feature>
<dbReference type="AlphaFoldDB" id="A0A6F9DAM2"/>
<evidence type="ECO:0000256" key="4">
    <source>
        <dbReference type="SAM" id="SignalP"/>
    </source>
</evidence>
<keyword evidence="3" id="KW-0325">Glycoprotein</keyword>
<feature type="domain" description="Leprecan-like alpha-helical" evidence="5">
    <location>
        <begin position="32"/>
        <end position="333"/>
    </location>
</feature>
<dbReference type="InterPro" id="IPR056585">
    <property type="entry name" value="Leprecan_dom"/>
</dbReference>
<dbReference type="Pfam" id="PF23557">
    <property type="entry name" value="TPR_leprecan"/>
    <property type="match status" value="1"/>
</dbReference>
<dbReference type="GO" id="GO:0005518">
    <property type="term" value="F:collagen binding"/>
    <property type="evidence" value="ECO:0007669"/>
    <property type="project" value="TreeGrafter"/>
</dbReference>
<proteinExistence type="evidence at transcript level"/>
<protein>
    <submittedName>
        <fullName evidence="6">Cartilage-associated protein-like</fullName>
    </submittedName>
</protein>
<evidence type="ECO:0000259" key="5">
    <source>
        <dbReference type="Pfam" id="PF23557"/>
    </source>
</evidence>
<comment type="similarity">
    <text evidence="1">Belongs to the leprecan family.</text>
</comment>
<sequence>MLKLCFFTLLSVYIEPSVQLDLSSIPTGGQIPLDDLWEMGKETYFEGDYATSIKILEKALVTYRMMRHVDIACNRKCLNANINKDLPDLDFTKYNDLFVLGNLVAEANCRKLCIEEHPYGVSAQHRPSAKVIEAFQLRQPYDFLQFSYFKTNLIKQACQAVQTYYQAHLQDQSTLNNIDYYKTLDNVTDADFKDLEATKFYKYFVAGVDAYTVKNYKEVVANIEKALTEYFVDHEECELLCYQPFSHTHFRRFYRALAGQYMDYLGCCLSCQDKLNPVVSGYPVQKVVARCYAYLQFAYYQLGKVQMAAPCAAAGLLLNPDDVDAQKNMKFYMESASQNNLSASVHLGPRADAVKFHKHLTDMLQMQKECNEVFDDGDEGTVDEIEDLSSEHVENDVLSDLNEQIMKRIEDRLQNI</sequence>
<evidence type="ECO:0000256" key="3">
    <source>
        <dbReference type="ARBA" id="ARBA00023180"/>
    </source>
</evidence>
<dbReference type="PANTHER" id="PTHR13986:SF8">
    <property type="entry name" value="PROLYL 3-HYDROXYLASE 1-LIKE PROTEIN"/>
    <property type="match status" value="1"/>
</dbReference>
<evidence type="ECO:0000313" key="6">
    <source>
        <dbReference type="EMBL" id="CAB3233922.1"/>
    </source>
</evidence>
<accession>A0A6F9DAM2</accession>
<keyword evidence="2 4" id="KW-0732">Signal</keyword>
<reference evidence="6" key="1">
    <citation type="submission" date="2020-04" db="EMBL/GenBank/DDBJ databases">
        <authorList>
            <person name="Neveu A P."/>
        </authorList>
    </citation>
    <scope>NUCLEOTIDE SEQUENCE</scope>
    <source>
        <tissue evidence="6">Whole embryo</tissue>
    </source>
</reference>
<evidence type="ECO:0000256" key="2">
    <source>
        <dbReference type="ARBA" id="ARBA00022729"/>
    </source>
</evidence>
<feature type="chain" id="PRO_5026028545" evidence="4">
    <location>
        <begin position="20"/>
        <end position="416"/>
    </location>
</feature>
<dbReference type="GO" id="GO:0030199">
    <property type="term" value="P:collagen fibril organization"/>
    <property type="evidence" value="ECO:0007669"/>
    <property type="project" value="TreeGrafter"/>
</dbReference>
<organism evidence="6">
    <name type="scientific">Phallusia mammillata</name>
    <dbReference type="NCBI Taxonomy" id="59560"/>
    <lineage>
        <taxon>Eukaryota</taxon>
        <taxon>Metazoa</taxon>
        <taxon>Chordata</taxon>
        <taxon>Tunicata</taxon>
        <taxon>Ascidiacea</taxon>
        <taxon>Phlebobranchia</taxon>
        <taxon>Ascidiidae</taxon>
        <taxon>Phallusia</taxon>
    </lineage>
</organism>
<dbReference type="InterPro" id="IPR011990">
    <property type="entry name" value="TPR-like_helical_dom_sf"/>
</dbReference>
<dbReference type="GO" id="GO:0005783">
    <property type="term" value="C:endoplasmic reticulum"/>
    <property type="evidence" value="ECO:0007669"/>
    <property type="project" value="TreeGrafter"/>
</dbReference>